<dbReference type="PANTHER" id="PTHR37166:SF1">
    <property type="entry name" value="PROTEIN FLAG"/>
    <property type="match status" value="1"/>
</dbReference>
<dbReference type="EMBL" id="JAGSPJ010000004">
    <property type="protein sequence ID" value="MBR7800350.1"/>
    <property type="molecule type" value="Genomic_DNA"/>
</dbReference>
<evidence type="ECO:0000313" key="1">
    <source>
        <dbReference type="EMBL" id="MBR7800350.1"/>
    </source>
</evidence>
<keyword evidence="1" id="KW-0282">Flagellum</keyword>
<dbReference type="InterPro" id="IPR035924">
    <property type="entry name" value="FlaG-like_sf"/>
</dbReference>
<dbReference type="Gene3D" id="3.30.160.170">
    <property type="entry name" value="FlaG-like"/>
    <property type="match status" value="1"/>
</dbReference>
<sequence length="124" mass="13353">MSINQITAAVSSNAGIAGVTTPPDARRVLKDTVNVEKVNRADAGSRSGDAVSDSELKKSVDAINQFFNANNSVNLNLDRESGKVVVQIVDKETNTIIRQIPSKEVLEMAKDLDKKNGMLLNEKA</sequence>
<dbReference type="RefSeq" id="WP_212675494.1">
    <property type="nucleotide sequence ID" value="NZ_JAGSPJ010000004.1"/>
</dbReference>
<name>A0A941E0U9_9BURK</name>
<organism evidence="1 2">
    <name type="scientific">Undibacterium fentianense</name>
    <dbReference type="NCBI Taxonomy" id="2828728"/>
    <lineage>
        <taxon>Bacteria</taxon>
        <taxon>Pseudomonadati</taxon>
        <taxon>Pseudomonadota</taxon>
        <taxon>Betaproteobacteria</taxon>
        <taxon>Burkholderiales</taxon>
        <taxon>Oxalobacteraceae</taxon>
        <taxon>Undibacterium</taxon>
    </lineage>
</organism>
<accession>A0A941E0U9</accession>
<dbReference type="InterPro" id="IPR005186">
    <property type="entry name" value="FlaG"/>
</dbReference>
<keyword evidence="1" id="KW-0966">Cell projection</keyword>
<keyword evidence="1" id="KW-0969">Cilium</keyword>
<dbReference type="AlphaFoldDB" id="A0A941E0U9"/>
<reference evidence="1" key="1">
    <citation type="submission" date="2021-04" db="EMBL/GenBank/DDBJ databases">
        <title>novel species isolated from subtropical streams in China.</title>
        <authorList>
            <person name="Lu H."/>
        </authorList>
    </citation>
    <scope>NUCLEOTIDE SEQUENCE</scope>
    <source>
        <strain evidence="1">FT137W</strain>
    </source>
</reference>
<gene>
    <name evidence="1" type="ORF">KDM90_10130</name>
</gene>
<evidence type="ECO:0000313" key="2">
    <source>
        <dbReference type="Proteomes" id="UP000678545"/>
    </source>
</evidence>
<dbReference type="PANTHER" id="PTHR37166">
    <property type="entry name" value="PROTEIN FLAG"/>
    <property type="match status" value="1"/>
</dbReference>
<dbReference type="SUPFAM" id="SSF160214">
    <property type="entry name" value="FlaG-like"/>
    <property type="match status" value="1"/>
</dbReference>
<keyword evidence="2" id="KW-1185">Reference proteome</keyword>
<protein>
    <submittedName>
        <fullName evidence="1">Flagellar protein FlaG</fullName>
    </submittedName>
</protein>
<comment type="caution">
    <text evidence="1">The sequence shown here is derived from an EMBL/GenBank/DDBJ whole genome shotgun (WGS) entry which is preliminary data.</text>
</comment>
<dbReference type="Proteomes" id="UP000678545">
    <property type="component" value="Unassembled WGS sequence"/>
</dbReference>
<dbReference type="Pfam" id="PF03646">
    <property type="entry name" value="FlaG"/>
    <property type="match status" value="1"/>
</dbReference>
<proteinExistence type="predicted"/>